<protein>
    <submittedName>
        <fullName evidence="1">Uncharacterized protein</fullName>
    </submittedName>
</protein>
<dbReference type="EMBL" id="KQ965794">
    <property type="protein sequence ID" value="KXS11915.1"/>
    <property type="molecule type" value="Genomic_DNA"/>
</dbReference>
<organism evidence="1 2">
    <name type="scientific">Gonapodya prolifera (strain JEL478)</name>
    <name type="common">Monoblepharis prolifera</name>
    <dbReference type="NCBI Taxonomy" id="1344416"/>
    <lineage>
        <taxon>Eukaryota</taxon>
        <taxon>Fungi</taxon>
        <taxon>Fungi incertae sedis</taxon>
        <taxon>Chytridiomycota</taxon>
        <taxon>Chytridiomycota incertae sedis</taxon>
        <taxon>Monoblepharidomycetes</taxon>
        <taxon>Monoblepharidales</taxon>
        <taxon>Gonapodyaceae</taxon>
        <taxon>Gonapodya</taxon>
    </lineage>
</organism>
<proteinExistence type="predicted"/>
<dbReference type="AlphaFoldDB" id="A0A139A637"/>
<keyword evidence="2" id="KW-1185">Reference proteome</keyword>
<reference evidence="1 2" key="1">
    <citation type="journal article" date="2015" name="Genome Biol. Evol.">
        <title>Phylogenomic analyses indicate that early fungi evolved digesting cell walls of algal ancestors of land plants.</title>
        <authorList>
            <person name="Chang Y."/>
            <person name="Wang S."/>
            <person name="Sekimoto S."/>
            <person name="Aerts A.L."/>
            <person name="Choi C."/>
            <person name="Clum A."/>
            <person name="LaButti K.M."/>
            <person name="Lindquist E.A."/>
            <person name="Yee Ngan C."/>
            <person name="Ohm R.A."/>
            <person name="Salamov A.A."/>
            <person name="Grigoriev I.V."/>
            <person name="Spatafora J.W."/>
            <person name="Berbee M.L."/>
        </authorList>
    </citation>
    <scope>NUCLEOTIDE SEQUENCE [LARGE SCALE GENOMIC DNA]</scope>
    <source>
        <strain evidence="1 2">JEL478</strain>
    </source>
</reference>
<dbReference type="Proteomes" id="UP000070544">
    <property type="component" value="Unassembled WGS sequence"/>
</dbReference>
<accession>A0A139A637</accession>
<evidence type="ECO:0000313" key="1">
    <source>
        <dbReference type="EMBL" id="KXS11915.1"/>
    </source>
</evidence>
<sequence>MDRHVAAIRATAPSGTSASIRETVDRAVEGTWKALTWSIAEVIAGALLVRHAMVLLSSAPDALETQQHVAAAVRWCTDPTTYPGHKEVACAHIVDAVLSGSAFKEGGVESGSDDLLAFGVAKVDTQSGKMKL</sequence>
<name>A0A139A637_GONPJ</name>
<evidence type="ECO:0000313" key="2">
    <source>
        <dbReference type="Proteomes" id="UP000070544"/>
    </source>
</evidence>
<gene>
    <name evidence="1" type="ORF">M427DRAFT_416413</name>
</gene>